<comment type="caution">
    <text evidence="1">The sequence shown here is derived from an EMBL/GenBank/DDBJ whole genome shotgun (WGS) entry which is preliminary data.</text>
</comment>
<accession>A0A2A4G6B5</accession>
<proteinExistence type="predicted"/>
<evidence type="ECO:0000313" key="1">
    <source>
        <dbReference type="EMBL" id="PCE63971.1"/>
    </source>
</evidence>
<organism evidence="1 2">
    <name type="scientific">Sediminicola luteus</name>
    <dbReference type="NCBI Taxonomy" id="319238"/>
    <lineage>
        <taxon>Bacteria</taxon>
        <taxon>Pseudomonadati</taxon>
        <taxon>Bacteroidota</taxon>
        <taxon>Flavobacteriia</taxon>
        <taxon>Flavobacteriales</taxon>
        <taxon>Flavobacteriaceae</taxon>
        <taxon>Sediminicola</taxon>
    </lineage>
</organism>
<evidence type="ECO:0000313" key="2">
    <source>
        <dbReference type="Proteomes" id="UP000219559"/>
    </source>
</evidence>
<gene>
    <name evidence="1" type="ORF">B7P33_12005</name>
</gene>
<protein>
    <recommendedName>
        <fullName evidence="3">DNA primase</fullName>
    </recommendedName>
</protein>
<dbReference type="RefSeq" id="WP_097442688.1">
    <property type="nucleotide sequence ID" value="NZ_NBWU01000004.1"/>
</dbReference>
<evidence type="ECO:0008006" key="3">
    <source>
        <dbReference type="Google" id="ProtNLM"/>
    </source>
</evidence>
<keyword evidence="2" id="KW-1185">Reference proteome</keyword>
<name>A0A2A4G6B5_9FLAO</name>
<dbReference type="EMBL" id="NBWU01000004">
    <property type="protein sequence ID" value="PCE63971.1"/>
    <property type="molecule type" value="Genomic_DNA"/>
</dbReference>
<dbReference type="Proteomes" id="UP000219559">
    <property type="component" value="Unassembled WGS sequence"/>
</dbReference>
<dbReference type="OrthoDB" id="1122172at2"/>
<dbReference type="AlphaFoldDB" id="A0A2A4G6B5"/>
<reference evidence="1 2" key="1">
    <citation type="submission" date="2017-04" db="EMBL/GenBank/DDBJ databases">
        <title>A new member of the family Flavobacteriaceae isolated from ascidians.</title>
        <authorList>
            <person name="Chen L."/>
        </authorList>
    </citation>
    <scope>NUCLEOTIDE SEQUENCE [LARGE SCALE GENOMIC DNA]</scope>
    <source>
        <strain evidence="1 2">HQA918</strain>
    </source>
</reference>
<sequence length="103" mass="11605">MKRKLVDYKKLDHQIANLLLENYPHGYGDSDIISFKNASGEIIEAVEVRTNDTIYMVKISQSLTYFIDNFDATVANELNKEAKAKTAAKAALEKEHGETDLLN</sequence>